<keyword evidence="2" id="KW-0812">Transmembrane</keyword>
<dbReference type="GO" id="GO:0016020">
    <property type="term" value="C:membrane"/>
    <property type="evidence" value="ECO:0007669"/>
    <property type="project" value="UniProtKB-SubCell"/>
</dbReference>
<keyword evidence="5" id="KW-0472">Membrane</keyword>
<dbReference type="PANTHER" id="PTHR12270:SF25">
    <property type="entry name" value="GLYCOSYLTRANSFERASE-LIKE PROTEIN LARGE"/>
    <property type="match status" value="1"/>
</dbReference>
<reference evidence="8 9" key="1">
    <citation type="submission" date="2016-05" db="EMBL/GenBank/DDBJ databases">
        <title>Nuclear genome of Blastocystis sp. subtype 1 NandII.</title>
        <authorList>
            <person name="Gentekaki E."/>
            <person name="Curtis B."/>
            <person name="Stairs C."/>
            <person name="Eme L."/>
            <person name="Herman E."/>
            <person name="Klimes V."/>
            <person name="Arias M.C."/>
            <person name="Elias M."/>
            <person name="Hilliou F."/>
            <person name="Klute M."/>
            <person name="Malik S.-B."/>
            <person name="Pightling A."/>
            <person name="Rachubinski R."/>
            <person name="Salas D."/>
            <person name="Schlacht A."/>
            <person name="Suga H."/>
            <person name="Archibald J."/>
            <person name="Ball S.G."/>
            <person name="Clark G."/>
            <person name="Dacks J."/>
            <person name="Van Der Giezen M."/>
            <person name="Tsaousis A."/>
            <person name="Roger A."/>
        </authorList>
    </citation>
    <scope>NUCLEOTIDE SEQUENCE [LARGE SCALE GENOMIC DNA]</scope>
    <source>
        <strain evidence="9">ATCC 50177 / NandII</strain>
    </source>
</reference>
<keyword evidence="8" id="KW-0808">Transferase</keyword>
<dbReference type="GO" id="GO:0035269">
    <property type="term" value="P:protein O-linked glycosylation via mannose"/>
    <property type="evidence" value="ECO:0007669"/>
    <property type="project" value="TreeGrafter"/>
</dbReference>
<dbReference type="EMBL" id="LXWW01000511">
    <property type="protein sequence ID" value="OAO12810.1"/>
    <property type="molecule type" value="Genomic_DNA"/>
</dbReference>
<evidence type="ECO:0000256" key="4">
    <source>
        <dbReference type="ARBA" id="ARBA00022989"/>
    </source>
</evidence>
<name>A0A196S6X9_BLAHN</name>
<evidence type="ECO:0000256" key="5">
    <source>
        <dbReference type="ARBA" id="ARBA00023136"/>
    </source>
</evidence>
<organism evidence="8 9">
    <name type="scientific">Blastocystis sp. subtype 1 (strain ATCC 50177 / NandII)</name>
    <dbReference type="NCBI Taxonomy" id="478820"/>
    <lineage>
        <taxon>Eukaryota</taxon>
        <taxon>Sar</taxon>
        <taxon>Stramenopiles</taxon>
        <taxon>Bigyra</taxon>
        <taxon>Opalozoa</taxon>
        <taxon>Opalinata</taxon>
        <taxon>Blastocystidae</taxon>
        <taxon>Blastocystis</taxon>
    </lineage>
</organism>
<evidence type="ECO:0000313" key="8">
    <source>
        <dbReference type="EMBL" id="OAO12810.1"/>
    </source>
</evidence>
<feature type="region of interest" description="Disordered" evidence="7">
    <location>
        <begin position="1"/>
        <end position="38"/>
    </location>
</feature>
<keyword evidence="4" id="KW-1133">Transmembrane helix</keyword>
<dbReference type="InterPro" id="IPR051292">
    <property type="entry name" value="Xyl/GlcA_transferase"/>
</dbReference>
<dbReference type="GO" id="GO:0015020">
    <property type="term" value="F:glucuronosyltransferase activity"/>
    <property type="evidence" value="ECO:0007669"/>
    <property type="project" value="TreeGrafter"/>
</dbReference>
<accession>A0A196S6X9</accession>
<keyword evidence="9" id="KW-1185">Reference proteome</keyword>
<dbReference type="OrthoDB" id="205012at2759"/>
<evidence type="ECO:0000256" key="1">
    <source>
        <dbReference type="ARBA" id="ARBA00004606"/>
    </source>
</evidence>
<keyword evidence="6" id="KW-0325">Glycoprotein</keyword>
<gene>
    <name evidence="8" type="ORF">AV274_5535</name>
</gene>
<dbReference type="GO" id="GO:0042285">
    <property type="term" value="F:xylosyltransferase activity"/>
    <property type="evidence" value="ECO:0007669"/>
    <property type="project" value="TreeGrafter"/>
</dbReference>
<protein>
    <submittedName>
        <fullName evidence="8">Glycosyltransferase-like protein LARGE1</fullName>
    </submittedName>
</protein>
<proteinExistence type="predicted"/>
<comment type="caution">
    <text evidence="8">The sequence shown here is derived from an EMBL/GenBank/DDBJ whole genome shotgun (WGS) entry which is preliminary data.</text>
</comment>
<evidence type="ECO:0000256" key="7">
    <source>
        <dbReference type="SAM" id="MobiDB-lite"/>
    </source>
</evidence>
<dbReference type="AlphaFoldDB" id="A0A196S6X9"/>
<dbReference type="Proteomes" id="UP000078348">
    <property type="component" value="Unassembled WGS sequence"/>
</dbReference>
<comment type="subcellular location">
    <subcellularLocation>
        <location evidence="1">Membrane</location>
        <topology evidence="1">Single-pass type II membrane protein</topology>
    </subcellularLocation>
</comment>
<evidence type="ECO:0000313" key="9">
    <source>
        <dbReference type="Proteomes" id="UP000078348"/>
    </source>
</evidence>
<evidence type="ECO:0000256" key="2">
    <source>
        <dbReference type="ARBA" id="ARBA00022692"/>
    </source>
</evidence>
<evidence type="ECO:0000256" key="3">
    <source>
        <dbReference type="ARBA" id="ARBA00022968"/>
    </source>
</evidence>
<dbReference type="PANTHER" id="PTHR12270">
    <property type="entry name" value="GLYCOSYLTRANSFERASE-RELATED"/>
    <property type="match status" value="1"/>
</dbReference>
<evidence type="ECO:0000256" key="6">
    <source>
        <dbReference type="ARBA" id="ARBA00023180"/>
    </source>
</evidence>
<dbReference type="Pfam" id="PF13896">
    <property type="entry name" value="Glyco_transf_49"/>
    <property type="match status" value="1"/>
</dbReference>
<keyword evidence="3" id="KW-0735">Signal-anchor</keyword>
<sequence length="595" mass="69602">MQNPVSVSQDDPAVRTTEEESENHPTPATQPEIVPVANNPKTSLFESKLKGSSSEVTVRNVENKLQRKWTVIGVKPNRGNVVERKRWSIAEVKPNPDAASQTKLIPMFSSVVQVTHPKPKPKPSFTQAVAKLRSTTTTTKRRTAMSSILSKRGFVSPSEKRAKVAKAKRSTKNYPFYALPASYDQPTGEDNQNPVLRADFMYKQYEYLLYDRMIFSRMTKYDFAHRPQATCRNAREITAYFDDNIEKLFVSCKDGGIFSHCQPFFLFQYSSISQRCQPFERQPYVDSPNVVNTTLTTQFSLNRFNRFPFILQRWPGYVSVAIFVKQSEVSALAEKMAQFAAERRVIYTVYVQKTIDPENPPFYMMPNKEKRLYPKGLYPLNILRDLAIESIHTTHFFMIDADVFLSKTLYANLRKYANLLTNHKVVMFIPLFEYANSAALQRCYNTNDCDQLWKQIPTVKEDLRIRYNKRQIVQFGKKYHDITPIQPWLRNEDSRPIPSRFFEFMEPYGVFSRSMYDPFYHPYFIDYGGDKQEYFIRMYNVGKYIPYVLPADFGFNIPHMVTSRASKYKESIMEQPMYVQTMRFKNLCLPRRIRW</sequence>